<feature type="compositionally biased region" description="Basic residues" evidence="15">
    <location>
        <begin position="340"/>
        <end position="349"/>
    </location>
</feature>
<keyword evidence="9" id="KW-0833">Ubl conjugation pathway</keyword>
<dbReference type="FunFam" id="3.30.40.10:FF:000233">
    <property type="entry name" value="RING-H2 finger protein ATL54"/>
    <property type="match status" value="1"/>
</dbReference>
<comment type="pathway">
    <text evidence="3">Protein modification; protein ubiquitination.</text>
</comment>
<evidence type="ECO:0000256" key="7">
    <source>
        <dbReference type="ARBA" id="ARBA00022723"/>
    </source>
</evidence>
<sequence length="349" mass="37931">MSSTGNPNNPWATYDSYRDCSQGVCSVYCPQWCYVIFPPPPPSFFLDDEDDSSSSDFSPLLIALIGILASAFILLTYYTLISKYCHRRREASSSSISRDREISLSVTETPRQGNNEGSNPVGDGLDETLIKSITVYKYRKGDGFVESSDCSVCLSEFQENERLRLLPECSHAFHVPCIDTWLKSHSNCPLCRAFVAGGTVESVVSAAASNRRISDSITTDHRRLSDGDSVVVDLDLETTGSRDEAVVDENGGSTPKPPELRGSRGGGDQVNPRSDAAVVLIADILREIEDEEEAAGVGTSRRGEDEEGEKTPPSSESAANQGTGGISNFLGRSSMAGKFVRTRNYRLPN</sequence>
<dbReference type="Pfam" id="PF13639">
    <property type="entry name" value="zf-RING_2"/>
    <property type="match status" value="1"/>
</dbReference>
<feature type="region of interest" description="Disordered" evidence="15">
    <location>
        <begin position="101"/>
        <end position="122"/>
    </location>
</feature>
<evidence type="ECO:0000256" key="6">
    <source>
        <dbReference type="ARBA" id="ARBA00022692"/>
    </source>
</evidence>
<keyword evidence="5" id="KW-0808">Transferase</keyword>
<evidence type="ECO:0000313" key="19">
    <source>
        <dbReference type="RefSeq" id="XP_018435101.1"/>
    </source>
</evidence>
<evidence type="ECO:0000256" key="1">
    <source>
        <dbReference type="ARBA" id="ARBA00000900"/>
    </source>
</evidence>
<dbReference type="KEGG" id="rsz:108807328"/>
<keyword evidence="8 14" id="KW-0863">Zinc-finger</keyword>
<proteinExistence type="inferred from homology"/>
<dbReference type="AlphaFoldDB" id="A0A6J0JJA7"/>
<evidence type="ECO:0000256" key="15">
    <source>
        <dbReference type="SAM" id="MobiDB-lite"/>
    </source>
</evidence>
<comment type="catalytic activity">
    <reaction evidence="1">
        <text>S-ubiquitinyl-[E2 ubiquitin-conjugating enzyme]-L-cysteine + [acceptor protein]-L-lysine = [E2 ubiquitin-conjugating enzyme]-L-cysteine + N(6)-ubiquitinyl-[acceptor protein]-L-lysine.</text>
        <dbReference type="EC" id="2.3.2.27"/>
    </reaction>
</comment>
<evidence type="ECO:0000256" key="3">
    <source>
        <dbReference type="ARBA" id="ARBA00004906"/>
    </source>
</evidence>
<dbReference type="SUPFAM" id="SSF57850">
    <property type="entry name" value="RING/U-box"/>
    <property type="match status" value="1"/>
</dbReference>
<dbReference type="GO" id="GO:0016567">
    <property type="term" value="P:protein ubiquitination"/>
    <property type="evidence" value="ECO:0007669"/>
    <property type="project" value="UniProtKB-UniPathway"/>
</dbReference>
<dbReference type="PANTHER" id="PTHR46913:SF22">
    <property type="entry name" value="RING-TYPE E3 UBIQUITIN TRANSFERASE"/>
    <property type="match status" value="1"/>
</dbReference>
<reference evidence="18" key="1">
    <citation type="journal article" date="2019" name="Database">
        <title>The radish genome database (RadishGD): an integrated information resource for radish genomics.</title>
        <authorList>
            <person name="Yu H.J."/>
            <person name="Baek S."/>
            <person name="Lee Y.J."/>
            <person name="Cho A."/>
            <person name="Mun J.H."/>
        </authorList>
    </citation>
    <scope>NUCLEOTIDE SEQUENCE [LARGE SCALE GENOMIC DNA]</scope>
    <source>
        <strain evidence="18">cv. WK10039</strain>
    </source>
</reference>
<comment type="subcellular location">
    <subcellularLocation>
        <location evidence="2">Membrane</location>
        <topology evidence="2">Single-pass membrane protein</topology>
    </subcellularLocation>
</comment>
<keyword evidence="7" id="KW-0479">Metal-binding</keyword>
<feature type="region of interest" description="Disordered" evidence="15">
    <location>
        <begin position="290"/>
        <end position="349"/>
    </location>
</feature>
<evidence type="ECO:0000256" key="11">
    <source>
        <dbReference type="ARBA" id="ARBA00022989"/>
    </source>
</evidence>
<feature type="region of interest" description="Disordered" evidence="15">
    <location>
        <begin position="237"/>
        <end position="273"/>
    </location>
</feature>
<reference evidence="19" key="2">
    <citation type="submission" date="2025-08" db="UniProtKB">
        <authorList>
            <consortium name="RefSeq"/>
        </authorList>
    </citation>
    <scope>IDENTIFICATION</scope>
    <source>
        <tissue evidence="19">Leaf</tissue>
    </source>
</reference>
<dbReference type="RefSeq" id="XP_018435101.1">
    <property type="nucleotide sequence ID" value="XM_018579599.2"/>
</dbReference>
<name>A0A6J0JJA7_RAPSA</name>
<dbReference type="UniPathway" id="UPA00143"/>
<dbReference type="GO" id="GO:0061630">
    <property type="term" value="F:ubiquitin protein ligase activity"/>
    <property type="evidence" value="ECO:0007669"/>
    <property type="project" value="UniProtKB-EC"/>
</dbReference>
<dbReference type="SMART" id="SM00184">
    <property type="entry name" value="RING"/>
    <property type="match status" value="1"/>
</dbReference>
<dbReference type="InterPro" id="IPR001841">
    <property type="entry name" value="Znf_RING"/>
</dbReference>
<gene>
    <name evidence="19" type="primary">LOC108807328</name>
</gene>
<dbReference type="InterPro" id="IPR044600">
    <property type="entry name" value="ATL1/ATL16-like"/>
</dbReference>
<dbReference type="GO" id="GO:0016020">
    <property type="term" value="C:membrane"/>
    <property type="evidence" value="ECO:0007669"/>
    <property type="project" value="UniProtKB-SubCell"/>
</dbReference>
<feature type="domain" description="RING-type" evidence="17">
    <location>
        <begin position="150"/>
        <end position="192"/>
    </location>
</feature>
<keyword evidence="11 16" id="KW-1133">Transmembrane helix</keyword>
<evidence type="ECO:0000256" key="2">
    <source>
        <dbReference type="ARBA" id="ARBA00004167"/>
    </source>
</evidence>
<dbReference type="PROSITE" id="PS50089">
    <property type="entry name" value="ZF_RING_2"/>
    <property type="match status" value="1"/>
</dbReference>
<dbReference type="EC" id="2.3.2.27" evidence="4"/>
<keyword evidence="10" id="KW-0862">Zinc</keyword>
<dbReference type="PANTHER" id="PTHR46913">
    <property type="entry name" value="RING-H2 FINGER PROTEIN ATL16"/>
    <property type="match status" value="1"/>
</dbReference>
<evidence type="ECO:0000259" key="17">
    <source>
        <dbReference type="PROSITE" id="PS50089"/>
    </source>
</evidence>
<keyword evidence="12 16" id="KW-0472">Membrane</keyword>
<dbReference type="Proteomes" id="UP000504610">
    <property type="component" value="Chromosome 6"/>
</dbReference>
<feature type="compositionally biased region" description="Polar residues" evidence="15">
    <location>
        <begin position="106"/>
        <end position="118"/>
    </location>
</feature>
<evidence type="ECO:0000256" key="8">
    <source>
        <dbReference type="ARBA" id="ARBA00022771"/>
    </source>
</evidence>
<dbReference type="CDD" id="cd16461">
    <property type="entry name" value="RING-H2_EL5-like"/>
    <property type="match status" value="1"/>
</dbReference>
<evidence type="ECO:0000256" key="9">
    <source>
        <dbReference type="ARBA" id="ARBA00022786"/>
    </source>
</evidence>
<evidence type="ECO:0000256" key="16">
    <source>
        <dbReference type="SAM" id="Phobius"/>
    </source>
</evidence>
<evidence type="ECO:0000256" key="13">
    <source>
        <dbReference type="ARBA" id="ARBA00024209"/>
    </source>
</evidence>
<dbReference type="Gene3D" id="3.30.40.10">
    <property type="entry name" value="Zinc/RING finger domain, C3HC4 (zinc finger)"/>
    <property type="match status" value="1"/>
</dbReference>
<accession>A0A6J0JJA7</accession>
<evidence type="ECO:0000256" key="12">
    <source>
        <dbReference type="ARBA" id="ARBA00023136"/>
    </source>
</evidence>
<dbReference type="InterPro" id="IPR013083">
    <property type="entry name" value="Znf_RING/FYVE/PHD"/>
</dbReference>
<evidence type="ECO:0000256" key="10">
    <source>
        <dbReference type="ARBA" id="ARBA00022833"/>
    </source>
</evidence>
<evidence type="ECO:0000256" key="14">
    <source>
        <dbReference type="PROSITE-ProRule" id="PRU00175"/>
    </source>
</evidence>
<dbReference type="GeneID" id="108807328"/>
<dbReference type="GO" id="GO:0008270">
    <property type="term" value="F:zinc ion binding"/>
    <property type="evidence" value="ECO:0007669"/>
    <property type="project" value="UniProtKB-KW"/>
</dbReference>
<organism evidence="18 19">
    <name type="scientific">Raphanus sativus</name>
    <name type="common">Radish</name>
    <name type="synonym">Raphanus raphanistrum var. sativus</name>
    <dbReference type="NCBI Taxonomy" id="3726"/>
    <lineage>
        <taxon>Eukaryota</taxon>
        <taxon>Viridiplantae</taxon>
        <taxon>Streptophyta</taxon>
        <taxon>Embryophyta</taxon>
        <taxon>Tracheophyta</taxon>
        <taxon>Spermatophyta</taxon>
        <taxon>Magnoliopsida</taxon>
        <taxon>eudicotyledons</taxon>
        <taxon>Gunneridae</taxon>
        <taxon>Pentapetalae</taxon>
        <taxon>rosids</taxon>
        <taxon>malvids</taxon>
        <taxon>Brassicales</taxon>
        <taxon>Brassicaceae</taxon>
        <taxon>Brassiceae</taxon>
        <taxon>Raphanus</taxon>
    </lineage>
</organism>
<keyword evidence="6 16" id="KW-0812">Transmembrane</keyword>
<feature type="compositionally biased region" description="Polar residues" evidence="15">
    <location>
        <begin position="312"/>
        <end position="321"/>
    </location>
</feature>
<evidence type="ECO:0000256" key="4">
    <source>
        <dbReference type="ARBA" id="ARBA00012483"/>
    </source>
</evidence>
<protein>
    <recommendedName>
        <fullName evidence="4">RING-type E3 ubiquitin transferase</fullName>
        <ecNumber evidence="4">2.3.2.27</ecNumber>
    </recommendedName>
</protein>
<dbReference type="OrthoDB" id="9984778at2759"/>
<comment type="similarity">
    <text evidence="13">Belongs to the RING-type zinc finger family. ATL subfamily.</text>
</comment>
<evidence type="ECO:0000313" key="18">
    <source>
        <dbReference type="Proteomes" id="UP000504610"/>
    </source>
</evidence>
<keyword evidence="18" id="KW-1185">Reference proteome</keyword>
<feature type="transmembrane region" description="Helical" evidence="16">
    <location>
        <begin position="60"/>
        <end position="80"/>
    </location>
</feature>
<evidence type="ECO:0000256" key="5">
    <source>
        <dbReference type="ARBA" id="ARBA00022679"/>
    </source>
</evidence>